<dbReference type="Gene3D" id="3.30.70.1520">
    <property type="entry name" value="Heterotetrameric sarcosine oxidase"/>
    <property type="match status" value="1"/>
</dbReference>
<dbReference type="EMBL" id="PUEJ01000015">
    <property type="protein sequence ID" value="PRH84169.1"/>
    <property type="molecule type" value="Genomic_DNA"/>
</dbReference>
<dbReference type="OrthoDB" id="5287468at2"/>
<dbReference type="InterPro" id="IPR023753">
    <property type="entry name" value="FAD/NAD-binding_dom"/>
</dbReference>
<keyword evidence="2" id="KW-0560">Oxidoreductase</keyword>
<dbReference type="InterPro" id="IPR041117">
    <property type="entry name" value="SoxA_A3"/>
</dbReference>
<dbReference type="Gene3D" id="3.30.1360.120">
    <property type="entry name" value="Probable tRNA modification gtpase trme, domain 1"/>
    <property type="match status" value="2"/>
</dbReference>
<dbReference type="Pfam" id="PF08669">
    <property type="entry name" value="GCV_T_C"/>
    <property type="match status" value="1"/>
</dbReference>
<dbReference type="Pfam" id="PF07992">
    <property type="entry name" value="Pyr_redox_2"/>
    <property type="match status" value="1"/>
</dbReference>
<evidence type="ECO:0000259" key="5">
    <source>
        <dbReference type="Pfam" id="PF08669"/>
    </source>
</evidence>
<accession>A0A2S9Q488</accession>
<dbReference type="SUPFAM" id="SSF51905">
    <property type="entry name" value="FAD/NAD(P)-binding domain"/>
    <property type="match status" value="1"/>
</dbReference>
<dbReference type="GO" id="GO:0016491">
    <property type="term" value="F:oxidoreductase activity"/>
    <property type="evidence" value="ECO:0007669"/>
    <property type="project" value="UniProtKB-KW"/>
</dbReference>
<dbReference type="AlphaFoldDB" id="A0A2S9Q488"/>
<comment type="similarity">
    <text evidence="1">Belongs to the GcvT family.</text>
</comment>
<gene>
    <name evidence="7" type="ORF">C5L14_28155</name>
</gene>
<dbReference type="Pfam" id="PF01571">
    <property type="entry name" value="GCV_T"/>
    <property type="match status" value="2"/>
</dbReference>
<feature type="domain" description="GCVT N-terminal" evidence="3">
    <location>
        <begin position="1053"/>
        <end position="1148"/>
    </location>
</feature>
<dbReference type="PRINTS" id="PR00469">
    <property type="entry name" value="PNDRDTASEII"/>
</dbReference>
<evidence type="ECO:0000256" key="2">
    <source>
        <dbReference type="ARBA" id="ARBA00023002"/>
    </source>
</evidence>
<dbReference type="PANTHER" id="PTHR43757">
    <property type="entry name" value="AMINOMETHYLTRANSFERASE"/>
    <property type="match status" value="1"/>
</dbReference>
<dbReference type="InterPro" id="IPR029043">
    <property type="entry name" value="GcvT/YgfZ_C"/>
</dbReference>
<dbReference type="SUPFAM" id="SSF101790">
    <property type="entry name" value="Aminomethyltransferase beta-barrel domain"/>
    <property type="match status" value="1"/>
</dbReference>
<evidence type="ECO:0000313" key="7">
    <source>
        <dbReference type="EMBL" id="PRH84169.1"/>
    </source>
</evidence>
<reference evidence="7 8" key="1">
    <citation type="submission" date="2018-02" db="EMBL/GenBank/DDBJ databases">
        <title>Whole genome sequencing of endophytic bacterium.</title>
        <authorList>
            <person name="Eedara R."/>
            <person name="Podile A.R."/>
        </authorList>
    </citation>
    <scope>NUCLEOTIDE SEQUENCE [LARGE SCALE GENOMIC DNA]</scope>
    <source>
        <strain evidence="7 8">RP1T</strain>
    </source>
</reference>
<feature type="domain" description="Aminomethyltransferase C-terminal" evidence="5">
    <location>
        <begin position="856"/>
        <end position="938"/>
    </location>
</feature>
<dbReference type="InterPro" id="IPR027266">
    <property type="entry name" value="TrmE/GcvT-like"/>
</dbReference>
<dbReference type="InterPro" id="IPR036188">
    <property type="entry name" value="FAD/NAD-bd_sf"/>
</dbReference>
<dbReference type="RefSeq" id="WP_105865379.1">
    <property type="nucleotide sequence ID" value="NZ_PUEJ01000015.1"/>
</dbReference>
<dbReference type="Pfam" id="PF13510">
    <property type="entry name" value="Fer2_4"/>
    <property type="match status" value="1"/>
</dbReference>
<feature type="domain" description="FAD/NAD(P)-binding" evidence="4">
    <location>
        <begin position="171"/>
        <end position="422"/>
    </location>
</feature>
<dbReference type="SUPFAM" id="SSF103025">
    <property type="entry name" value="Folate-binding domain"/>
    <property type="match status" value="2"/>
</dbReference>
<evidence type="ECO:0000259" key="3">
    <source>
        <dbReference type="Pfam" id="PF01571"/>
    </source>
</evidence>
<organism evidence="7 8">
    <name type="scientific">Labrys okinawensis</name>
    <dbReference type="NCBI Taxonomy" id="346911"/>
    <lineage>
        <taxon>Bacteria</taxon>
        <taxon>Pseudomonadati</taxon>
        <taxon>Pseudomonadota</taxon>
        <taxon>Alphaproteobacteria</taxon>
        <taxon>Hyphomicrobiales</taxon>
        <taxon>Xanthobacteraceae</taxon>
        <taxon>Labrys</taxon>
    </lineage>
</organism>
<dbReference type="Pfam" id="PF17806">
    <property type="entry name" value="SO_alpha_A3"/>
    <property type="match status" value="1"/>
</dbReference>
<feature type="domain" description="SoxA A3" evidence="6">
    <location>
        <begin position="468"/>
        <end position="551"/>
    </location>
</feature>
<protein>
    <submittedName>
        <fullName evidence="7">Sarcosine oxidase subunit alpha</fullName>
    </submittedName>
</protein>
<dbReference type="Gene3D" id="3.10.20.440">
    <property type="entry name" value="2Fe-2S iron-sulphur cluster binding domain, sarcosine oxidase, alpha subunit, N-terminal domain"/>
    <property type="match status" value="1"/>
</dbReference>
<evidence type="ECO:0000313" key="8">
    <source>
        <dbReference type="Proteomes" id="UP000237682"/>
    </source>
</evidence>
<comment type="caution">
    <text evidence="7">The sequence shown here is derived from an EMBL/GenBank/DDBJ whole genome shotgun (WGS) entry which is preliminary data.</text>
</comment>
<sequence length="1150" mass="123039">MSGPYRLAEGGQIDRGKPLSFRFDGKILHGYRGDTLASALLANGVRIVGRSFKYHRPRGIFTAGAEEPSALVELRAGARREPNIPVTTIELFEGLEAVSQNRWPTLGFDLGAVNGWLSPFLPAGFYYKTFMWPAAWWEKVYEPLIRRAAGLGRAAREPDPDSYDTMHAHCDLLIVGSGPSGLDSALAAGRAGQRVIVLEQDFAFGGSALLDPAARDDLTDKLAELAALPEVTLLNRTGAYGLYDGLVVGAVERVADHRAVPRPHEVRQRQWIIRPGRIVLATGAQERLIAFPGNDRPGVMLASAAATYVARFGVAPGRRAAFFVNNDRAYASARQLAAAGVEIAGIIDTRPDSAAGREAERSGIPVWFGSQVSATEGAPLHVLTITPVAARLRPQMLLADLLCISGGHDPRLQLAGQARLPFEWDDKAVAFRARGNDRIEIVGDAAGVEGEGTPPQPFWEVRPSRGASKAFVDLQHDVTADDLRLAVREGYAHVEHAKRYTTHGMATDQGKTGGLVGSAILAAEKGESLAETGLPTSRPYASPVSFGALAGAETGEHFRPKRRLALHDWHSRHGAVFVRLGLWLRPLVYSPSRDTSWAPVLAEAKAVREAVGVTDASSLGKIDIQGRDAGAFLDRIYANTFSSLPVGRARYGLMLREDGIVLDDGTTSRLAEDHYFVTTTTANAGPVLEHLEFHHQAVWPDLDVEITNVADQWATFAVAGPKARAVLARITSQDLDDAAFPFMAVAEAVIAGVSGRLFRISFSGELAYEVSVPSGHAEPVWEAILGAGKPFGIKPYGLDALNLLRIEKGHVAGSELNGQTTAADLGLGRMLKKKGDYVGRVLAGRPGLADPGRLVLVGVKVDDPGRKLRAGAHLTATPESKESLGFVTAACPTTEGKGFIGLALLRGGRERIGQRLHAADPVRGEACDVTIVSPHFVDPDNLRVKDASPVGAVEPLVLPRSVPGHHALIPDRPSDRVAEVQLAERSPDIAEIKLRRGGEAGLRRALQAEFGLDLPEPGRSAVSGALKLLSLGPGDWLVLDKHGRPGSLAVSLKHALGESASVVDLSSAFGVLRLSGPKARSVLMKLCRIDLHPRVFGQGHVARTLMAQIPVLLHQVSDEPAYDLFAPSTLAQAFAEVLVESAAEYGLRLD</sequence>
<dbReference type="Gene3D" id="3.50.50.60">
    <property type="entry name" value="FAD/NAD(P)-binding domain"/>
    <property type="match status" value="2"/>
</dbReference>
<dbReference type="Proteomes" id="UP000237682">
    <property type="component" value="Unassembled WGS sequence"/>
</dbReference>
<dbReference type="InterPro" id="IPR006222">
    <property type="entry name" value="GCVT_N"/>
</dbReference>
<evidence type="ECO:0000259" key="6">
    <source>
        <dbReference type="Pfam" id="PF17806"/>
    </source>
</evidence>
<proteinExistence type="inferred from homology"/>
<dbReference type="PANTHER" id="PTHR43757:SF2">
    <property type="entry name" value="AMINOMETHYLTRANSFERASE, MITOCHONDRIAL"/>
    <property type="match status" value="1"/>
</dbReference>
<keyword evidence="8" id="KW-1185">Reference proteome</keyword>
<dbReference type="InterPro" id="IPR042204">
    <property type="entry name" value="2Fe-2S-bd_N"/>
</dbReference>
<name>A0A2S9Q488_9HYPH</name>
<feature type="domain" description="GCVT N-terminal" evidence="3">
    <location>
        <begin position="566"/>
        <end position="834"/>
    </location>
</feature>
<evidence type="ECO:0000256" key="1">
    <source>
        <dbReference type="ARBA" id="ARBA00008609"/>
    </source>
</evidence>
<evidence type="ECO:0000259" key="4">
    <source>
        <dbReference type="Pfam" id="PF07992"/>
    </source>
</evidence>
<dbReference type="PRINTS" id="PR00368">
    <property type="entry name" value="FADPNR"/>
</dbReference>
<dbReference type="InterPro" id="IPR013977">
    <property type="entry name" value="GcvT_C"/>
</dbReference>
<dbReference type="InterPro" id="IPR028896">
    <property type="entry name" value="GcvT/YgfZ/DmdA"/>
</dbReference>